<comment type="subcellular location">
    <subcellularLocation>
        <location evidence="1">Secreted</location>
        <location evidence="1">Extracellular space</location>
    </subcellularLocation>
</comment>
<keyword evidence="14" id="KW-1185">Reference proteome</keyword>
<dbReference type="SUPFAM" id="SSF50494">
    <property type="entry name" value="Trypsin-like serine proteases"/>
    <property type="match status" value="1"/>
</dbReference>
<comment type="catalytic activity">
    <reaction evidence="8">
        <text>Preferential cleavage: Arg-|-Xaa, Lys-|-Xaa.</text>
        <dbReference type="EC" id="3.4.21.4"/>
    </reaction>
</comment>
<evidence type="ECO:0000256" key="1">
    <source>
        <dbReference type="ARBA" id="ARBA00004239"/>
    </source>
</evidence>
<dbReference type="EMBL" id="JAGEUA010000005">
    <property type="protein sequence ID" value="KAL0979886.1"/>
    <property type="molecule type" value="Genomic_DNA"/>
</dbReference>
<name>A0ABD0XBE4_UMBPY</name>
<evidence type="ECO:0000256" key="6">
    <source>
        <dbReference type="ARBA" id="ARBA00022825"/>
    </source>
</evidence>
<keyword evidence="3 10" id="KW-0645">Protease</keyword>
<dbReference type="Proteomes" id="UP001557470">
    <property type="component" value="Unassembled WGS sequence"/>
</dbReference>
<dbReference type="Pfam" id="PF00089">
    <property type="entry name" value="Trypsin"/>
    <property type="match status" value="1"/>
</dbReference>
<keyword evidence="2" id="KW-0964">Secreted</keyword>
<dbReference type="InterPro" id="IPR009003">
    <property type="entry name" value="Peptidase_S1_PA"/>
</dbReference>
<evidence type="ECO:0000259" key="12">
    <source>
        <dbReference type="PROSITE" id="PS50240"/>
    </source>
</evidence>
<dbReference type="PANTHER" id="PTHR24264:SF65">
    <property type="entry name" value="SRCR DOMAIN-CONTAINING PROTEIN"/>
    <property type="match status" value="1"/>
</dbReference>
<comment type="caution">
    <text evidence="13">The sequence shown here is derived from an EMBL/GenBank/DDBJ whole genome shotgun (WGS) entry which is preliminary data.</text>
</comment>
<dbReference type="GO" id="GO:0005576">
    <property type="term" value="C:extracellular region"/>
    <property type="evidence" value="ECO:0007669"/>
    <property type="project" value="UniProtKB-SubCell"/>
</dbReference>
<evidence type="ECO:0000256" key="10">
    <source>
        <dbReference type="RuleBase" id="RU363034"/>
    </source>
</evidence>
<feature type="chain" id="PRO_5044887722" description="trypsin" evidence="11">
    <location>
        <begin position="24"/>
        <end position="258"/>
    </location>
</feature>
<feature type="signal peptide" evidence="11">
    <location>
        <begin position="1"/>
        <end position="23"/>
    </location>
</feature>
<proteinExistence type="predicted"/>
<dbReference type="PANTHER" id="PTHR24264">
    <property type="entry name" value="TRYPSIN-RELATED"/>
    <property type="match status" value="1"/>
</dbReference>
<dbReference type="PRINTS" id="PR00722">
    <property type="entry name" value="CHYMOTRYPSIN"/>
</dbReference>
<evidence type="ECO:0000256" key="3">
    <source>
        <dbReference type="ARBA" id="ARBA00022670"/>
    </source>
</evidence>
<evidence type="ECO:0000256" key="9">
    <source>
        <dbReference type="ARBA" id="ARBA00038868"/>
    </source>
</evidence>
<evidence type="ECO:0000313" key="14">
    <source>
        <dbReference type="Proteomes" id="UP001557470"/>
    </source>
</evidence>
<keyword evidence="6 10" id="KW-0720">Serine protease</keyword>
<organism evidence="13 14">
    <name type="scientific">Umbra pygmaea</name>
    <name type="common">Eastern mudminnow</name>
    <dbReference type="NCBI Taxonomy" id="75934"/>
    <lineage>
        <taxon>Eukaryota</taxon>
        <taxon>Metazoa</taxon>
        <taxon>Chordata</taxon>
        <taxon>Craniata</taxon>
        <taxon>Vertebrata</taxon>
        <taxon>Euteleostomi</taxon>
        <taxon>Actinopterygii</taxon>
        <taxon>Neopterygii</taxon>
        <taxon>Teleostei</taxon>
        <taxon>Protacanthopterygii</taxon>
        <taxon>Esociformes</taxon>
        <taxon>Umbridae</taxon>
        <taxon>Umbra</taxon>
    </lineage>
</organism>
<dbReference type="InterPro" id="IPR033116">
    <property type="entry name" value="TRYPSIN_SER"/>
</dbReference>
<dbReference type="PROSITE" id="PS00134">
    <property type="entry name" value="TRYPSIN_HIS"/>
    <property type="match status" value="1"/>
</dbReference>
<dbReference type="EC" id="3.4.21.4" evidence="9"/>
<evidence type="ECO:0000256" key="4">
    <source>
        <dbReference type="ARBA" id="ARBA00022729"/>
    </source>
</evidence>
<evidence type="ECO:0000313" key="13">
    <source>
        <dbReference type="EMBL" id="KAL0979886.1"/>
    </source>
</evidence>
<evidence type="ECO:0000256" key="5">
    <source>
        <dbReference type="ARBA" id="ARBA00022801"/>
    </source>
</evidence>
<dbReference type="GO" id="GO:0006508">
    <property type="term" value="P:proteolysis"/>
    <property type="evidence" value="ECO:0007669"/>
    <property type="project" value="UniProtKB-KW"/>
</dbReference>
<dbReference type="GO" id="GO:0004252">
    <property type="term" value="F:serine-type endopeptidase activity"/>
    <property type="evidence" value="ECO:0007669"/>
    <property type="project" value="UniProtKB-EC"/>
</dbReference>
<dbReference type="Gene3D" id="2.40.10.10">
    <property type="entry name" value="Trypsin-like serine proteases"/>
    <property type="match status" value="2"/>
</dbReference>
<dbReference type="InterPro" id="IPR001314">
    <property type="entry name" value="Peptidase_S1A"/>
</dbReference>
<dbReference type="InterPro" id="IPR001254">
    <property type="entry name" value="Trypsin_dom"/>
</dbReference>
<dbReference type="AlphaFoldDB" id="A0ABD0XBE4"/>
<evidence type="ECO:0000256" key="7">
    <source>
        <dbReference type="ARBA" id="ARBA00023157"/>
    </source>
</evidence>
<dbReference type="PROSITE" id="PS00135">
    <property type="entry name" value="TRYPSIN_SER"/>
    <property type="match status" value="1"/>
</dbReference>
<keyword evidence="4 11" id="KW-0732">Signal</keyword>
<dbReference type="SMART" id="SM00020">
    <property type="entry name" value="Tryp_SPc"/>
    <property type="match status" value="1"/>
</dbReference>
<dbReference type="FunFam" id="2.40.10.10:FF:000120">
    <property type="entry name" value="Putative serine protease"/>
    <property type="match status" value="1"/>
</dbReference>
<gene>
    <name evidence="13" type="ORF">UPYG_G00191130</name>
</gene>
<dbReference type="InterPro" id="IPR050127">
    <property type="entry name" value="Serine_Proteases_S1"/>
</dbReference>
<evidence type="ECO:0000256" key="2">
    <source>
        <dbReference type="ARBA" id="ARBA00022525"/>
    </source>
</evidence>
<dbReference type="InterPro" id="IPR018114">
    <property type="entry name" value="TRYPSIN_HIS"/>
</dbReference>
<evidence type="ECO:0000256" key="8">
    <source>
        <dbReference type="ARBA" id="ARBA00036320"/>
    </source>
</evidence>
<dbReference type="CDD" id="cd00190">
    <property type="entry name" value="Tryp_SPc"/>
    <property type="match status" value="1"/>
</dbReference>
<sequence>MMFRALTLWVVTILTLYQHKGDCAKIIGGKEVKPHSLPYMALLVNKNGLLCGGILIQKQWVLTAAHCNEIMAVFLGVHNSTQVKLQNIKKVKVKKIFAHPNYINTTKGDDIMLVQLNGPVDLSNKINFIQIPKPVDDIPAGTVCFVAGWGLTNEKDKNSDSDVLLSVNVTVIDRETCNSSDYYNKDPVIRNEMLCAGYVNDVPADSCMGDSGGPLVCEGLLRGVVSFGRGCGDKKYPGVYTFISKYDNWIKENIRTSV</sequence>
<protein>
    <recommendedName>
        <fullName evidence="9">trypsin</fullName>
        <ecNumber evidence="9">3.4.21.4</ecNumber>
    </recommendedName>
</protein>
<accession>A0ABD0XBE4</accession>
<dbReference type="PROSITE" id="PS50240">
    <property type="entry name" value="TRYPSIN_DOM"/>
    <property type="match status" value="1"/>
</dbReference>
<feature type="domain" description="Peptidase S1" evidence="12">
    <location>
        <begin position="26"/>
        <end position="255"/>
    </location>
</feature>
<evidence type="ECO:0000256" key="11">
    <source>
        <dbReference type="SAM" id="SignalP"/>
    </source>
</evidence>
<keyword evidence="7" id="KW-1015">Disulfide bond</keyword>
<keyword evidence="5 10" id="KW-0378">Hydrolase</keyword>
<dbReference type="InterPro" id="IPR043504">
    <property type="entry name" value="Peptidase_S1_PA_chymotrypsin"/>
</dbReference>
<reference evidence="13 14" key="1">
    <citation type="submission" date="2024-06" db="EMBL/GenBank/DDBJ databases">
        <authorList>
            <person name="Pan Q."/>
            <person name="Wen M."/>
            <person name="Jouanno E."/>
            <person name="Zahm M."/>
            <person name="Klopp C."/>
            <person name="Cabau C."/>
            <person name="Louis A."/>
            <person name="Berthelot C."/>
            <person name="Parey E."/>
            <person name="Roest Crollius H."/>
            <person name="Montfort J."/>
            <person name="Robinson-Rechavi M."/>
            <person name="Bouchez O."/>
            <person name="Lampietro C."/>
            <person name="Lopez Roques C."/>
            <person name="Donnadieu C."/>
            <person name="Postlethwait J."/>
            <person name="Bobe J."/>
            <person name="Verreycken H."/>
            <person name="Guiguen Y."/>
        </authorList>
    </citation>
    <scope>NUCLEOTIDE SEQUENCE [LARGE SCALE GENOMIC DNA]</scope>
    <source>
        <strain evidence="13">Up_M1</strain>
        <tissue evidence="13">Testis</tissue>
    </source>
</reference>